<dbReference type="InterPro" id="IPR025737">
    <property type="entry name" value="FApF"/>
</dbReference>
<sequence length="250" mass="26993">MVVLLLGPALALAAEDEVRISTGLDFSSGTYGGQMATETWYLPVMFRYTHGRANVKLTVPYIRTSGPGDVIGVGPDRIPVPSDAKVRRTAEGVGDTVLGVGYALLDGQVAGLLVDVVGKVKFPTADKDKGLGTGETDYSVQLDLARIVGHASVFGTVRWKKYGDPPGRDFRDPLYLSLGTGYRVRAGLTAGVVYDWREKVSTTGSEMSELSAFVSYRLDTRWKLQVYTIRGFSDASPDWGGGVLVHRVLD</sequence>
<organism evidence="1 2">
    <name type="scientific">Nitrogeniibacter mangrovi</name>
    <dbReference type="NCBI Taxonomy" id="2016596"/>
    <lineage>
        <taxon>Bacteria</taxon>
        <taxon>Pseudomonadati</taxon>
        <taxon>Pseudomonadota</taxon>
        <taxon>Betaproteobacteria</taxon>
        <taxon>Rhodocyclales</taxon>
        <taxon>Zoogloeaceae</taxon>
        <taxon>Nitrogeniibacter</taxon>
    </lineage>
</organism>
<dbReference type="KEGG" id="azq:G3580_07000"/>
<dbReference type="AlphaFoldDB" id="A0A6C1B3I3"/>
<dbReference type="EMBL" id="CP048836">
    <property type="protein sequence ID" value="QID17415.1"/>
    <property type="molecule type" value="Genomic_DNA"/>
</dbReference>
<name>A0A6C1B3I3_9RHOO</name>
<evidence type="ECO:0000313" key="2">
    <source>
        <dbReference type="Proteomes" id="UP000501991"/>
    </source>
</evidence>
<evidence type="ECO:0008006" key="3">
    <source>
        <dbReference type="Google" id="ProtNLM"/>
    </source>
</evidence>
<reference evidence="1 2" key="1">
    <citation type="submission" date="2020-02" db="EMBL/GenBank/DDBJ databases">
        <title>Nitrogenibacter mangrovi gen. nov., sp. nov. isolated from mangrove sediment, a denitrifying betaproteobacterium.</title>
        <authorList>
            <person name="Liao H."/>
            <person name="Tian Y."/>
        </authorList>
    </citation>
    <scope>NUCLEOTIDE SEQUENCE [LARGE SCALE GENOMIC DNA]</scope>
    <source>
        <strain evidence="1 2">M9-3-2</strain>
    </source>
</reference>
<dbReference type="Proteomes" id="UP000501991">
    <property type="component" value="Chromosome"/>
</dbReference>
<proteinExistence type="predicted"/>
<dbReference type="RefSeq" id="WP_173764579.1">
    <property type="nucleotide sequence ID" value="NZ_CP048836.1"/>
</dbReference>
<gene>
    <name evidence="1" type="ORF">G3580_07000</name>
</gene>
<accession>A0A6C1B3I3</accession>
<protein>
    <recommendedName>
        <fullName evidence="3">Transporter</fullName>
    </recommendedName>
</protein>
<keyword evidence="2" id="KW-1185">Reference proteome</keyword>
<dbReference type="Pfam" id="PF13557">
    <property type="entry name" value="Phenol_MetA_deg"/>
    <property type="match status" value="1"/>
</dbReference>
<evidence type="ECO:0000313" key="1">
    <source>
        <dbReference type="EMBL" id="QID17415.1"/>
    </source>
</evidence>